<comment type="function">
    <text evidence="6">Involved in the assembly of lipopolysaccharide (LPS). Required for the translocation of LPS from the inner membrane to the outer membrane. Facilitates the transfer of LPS from the inner membrane to the periplasmic protein LptA. Could be a docking site for LptA.</text>
</comment>
<dbReference type="RefSeq" id="WP_136850604.1">
    <property type="nucleotide sequence ID" value="NZ_SWCI01000001.1"/>
</dbReference>
<keyword evidence="5 6" id="KW-0472">Membrane</keyword>
<organism evidence="7 8">
    <name type="scientific">Ferrimonas sediminicola</name>
    <dbReference type="NCBI Taxonomy" id="2569538"/>
    <lineage>
        <taxon>Bacteria</taxon>
        <taxon>Pseudomonadati</taxon>
        <taxon>Pseudomonadota</taxon>
        <taxon>Gammaproteobacteria</taxon>
        <taxon>Alteromonadales</taxon>
        <taxon>Ferrimonadaceae</taxon>
        <taxon>Ferrimonas</taxon>
    </lineage>
</organism>
<dbReference type="GO" id="GO:0005886">
    <property type="term" value="C:plasma membrane"/>
    <property type="evidence" value="ECO:0007669"/>
    <property type="project" value="UniProtKB-SubCell"/>
</dbReference>
<dbReference type="PANTHER" id="PTHR37481">
    <property type="entry name" value="LIPOPOLYSACCHARIDE EXPORT SYSTEM PROTEIN LPTC"/>
    <property type="match status" value="1"/>
</dbReference>
<keyword evidence="4 6" id="KW-1133">Transmembrane helix</keyword>
<name>A0A4U1BKS7_9GAMM</name>
<dbReference type="Proteomes" id="UP000305674">
    <property type="component" value="Unassembled WGS sequence"/>
</dbReference>
<keyword evidence="2 6" id="KW-0997">Cell inner membrane</keyword>
<evidence type="ECO:0000256" key="2">
    <source>
        <dbReference type="ARBA" id="ARBA00022519"/>
    </source>
</evidence>
<dbReference type="GO" id="GO:0015221">
    <property type="term" value="F:lipopolysaccharide transmembrane transporter activity"/>
    <property type="evidence" value="ECO:0007669"/>
    <property type="project" value="InterPro"/>
</dbReference>
<dbReference type="InterPro" id="IPR026265">
    <property type="entry name" value="LptC"/>
</dbReference>
<dbReference type="HAMAP" id="MF_01915">
    <property type="entry name" value="LPS_assembly_LptC"/>
    <property type="match status" value="1"/>
</dbReference>
<comment type="subunit">
    <text evidence="6">Component of the lipopolysaccharide transport and assembly complex. Interacts with LptA and the LptBFG transporter complex.</text>
</comment>
<dbReference type="GO" id="GO:0043165">
    <property type="term" value="P:Gram-negative-bacterium-type cell outer membrane assembly"/>
    <property type="evidence" value="ECO:0007669"/>
    <property type="project" value="UniProtKB-UniRule"/>
</dbReference>
<accession>A0A4U1BKS7</accession>
<proteinExistence type="inferred from homology"/>
<dbReference type="AlphaFoldDB" id="A0A4U1BKS7"/>
<comment type="caution">
    <text evidence="7">The sequence shown here is derived from an EMBL/GenBank/DDBJ whole genome shotgun (WGS) entry which is preliminary data.</text>
</comment>
<keyword evidence="8" id="KW-1185">Reference proteome</keyword>
<sequence>MKREGIAIAILFGAAILLTWRSMVMKDQTQADIKPSYQPDFVAENLRSRVYANTGRLSAEISAEEMEHYQALALTRLQQPDYLLYPENSQGKWRVQASQGQLSDGRHVVLENDVIITSIEPNEPLKTITTDYLELDLETMIMTSNRQIVGQGEGFRITAKGLWADLNLNRIELKSQVNAIYETR</sequence>
<dbReference type="EMBL" id="SWCI01000001">
    <property type="protein sequence ID" value="TKB51237.1"/>
    <property type="molecule type" value="Genomic_DNA"/>
</dbReference>
<comment type="similarity">
    <text evidence="6">Belongs to the LptC family.</text>
</comment>
<dbReference type="InterPro" id="IPR052363">
    <property type="entry name" value="LPS_export_LptC"/>
</dbReference>
<keyword evidence="1 6" id="KW-1003">Cell membrane</keyword>
<comment type="subcellular location">
    <subcellularLocation>
        <location evidence="6">Cell inner membrane</location>
        <topology evidence="6">Single-pass membrane protein</topology>
    </subcellularLocation>
</comment>
<dbReference type="Pfam" id="PF06835">
    <property type="entry name" value="LptC"/>
    <property type="match status" value="1"/>
</dbReference>
<reference evidence="7 8" key="1">
    <citation type="submission" date="2019-04" db="EMBL/GenBank/DDBJ databases">
        <authorList>
            <person name="Hwang J.C."/>
        </authorList>
    </citation>
    <scope>NUCLEOTIDE SEQUENCE [LARGE SCALE GENOMIC DNA]</scope>
    <source>
        <strain evidence="7 8">IMCC35001</strain>
    </source>
</reference>
<dbReference type="InterPro" id="IPR010664">
    <property type="entry name" value="LipoPS_assembly_LptC-rel"/>
</dbReference>
<dbReference type="PANTHER" id="PTHR37481:SF1">
    <property type="entry name" value="LIPOPOLYSACCHARIDE EXPORT SYSTEM PROTEIN LPTC"/>
    <property type="match status" value="1"/>
</dbReference>
<evidence type="ECO:0000313" key="8">
    <source>
        <dbReference type="Proteomes" id="UP000305674"/>
    </source>
</evidence>
<dbReference type="OrthoDB" id="5659892at2"/>
<dbReference type="GO" id="GO:0030288">
    <property type="term" value="C:outer membrane-bounded periplasmic space"/>
    <property type="evidence" value="ECO:0007669"/>
    <property type="project" value="TreeGrafter"/>
</dbReference>
<protein>
    <recommendedName>
        <fullName evidence="6">Lipopolysaccharide export system protein LptC</fullName>
    </recommendedName>
</protein>
<dbReference type="GO" id="GO:0017089">
    <property type="term" value="F:glycolipid transfer activity"/>
    <property type="evidence" value="ECO:0007669"/>
    <property type="project" value="TreeGrafter"/>
</dbReference>
<dbReference type="PIRSF" id="PIRSF028513">
    <property type="entry name" value="LptC"/>
    <property type="match status" value="1"/>
</dbReference>
<evidence type="ECO:0000256" key="5">
    <source>
        <dbReference type="ARBA" id="ARBA00023136"/>
    </source>
</evidence>
<dbReference type="NCBIfam" id="TIGR04409">
    <property type="entry name" value="LptC_YrbK"/>
    <property type="match status" value="1"/>
</dbReference>
<evidence type="ECO:0000256" key="6">
    <source>
        <dbReference type="HAMAP-Rule" id="MF_01915"/>
    </source>
</evidence>
<dbReference type="Gene3D" id="2.60.450.10">
    <property type="entry name" value="Lipopolysaccharide (LPS) transport protein A like domain"/>
    <property type="match status" value="1"/>
</dbReference>
<keyword evidence="3 6" id="KW-0812">Transmembrane</keyword>
<gene>
    <name evidence="6 7" type="primary">lptC</name>
    <name evidence="7" type="ORF">FCL40_01390</name>
</gene>
<evidence type="ECO:0000313" key="7">
    <source>
        <dbReference type="EMBL" id="TKB51237.1"/>
    </source>
</evidence>
<evidence type="ECO:0000256" key="1">
    <source>
        <dbReference type="ARBA" id="ARBA00022475"/>
    </source>
</evidence>
<evidence type="ECO:0000256" key="4">
    <source>
        <dbReference type="ARBA" id="ARBA00022989"/>
    </source>
</evidence>
<evidence type="ECO:0000256" key="3">
    <source>
        <dbReference type="ARBA" id="ARBA00022692"/>
    </source>
</evidence>